<dbReference type="AlphaFoldDB" id="A0A6A4GA40"/>
<reference evidence="1" key="1">
    <citation type="journal article" date="2019" name="Environ. Microbiol.">
        <title>Fungal ecological strategies reflected in gene transcription - a case study of two litter decomposers.</title>
        <authorList>
            <person name="Barbi F."/>
            <person name="Kohler A."/>
            <person name="Barry K."/>
            <person name="Baskaran P."/>
            <person name="Daum C."/>
            <person name="Fauchery L."/>
            <person name="Ihrmark K."/>
            <person name="Kuo A."/>
            <person name="LaButti K."/>
            <person name="Lipzen A."/>
            <person name="Morin E."/>
            <person name="Grigoriev I.V."/>
            <person name="Henrissat B."/>
            <person name="Lindahl B."/>
            <person name="Martin F."/>
        </authorList>
    </citation>
    <scope>NUCLEOTIDE SEQUENCE</scope>
    <source>
        <strain evidence="1">JB14</strain>
    </source>
</reference>
<evidence type="ECO:0000313" key="2">
    <source>
        <dbReference type="Proteomes" id="UP000799118"/>
    </source>
</evidence>
<gene>
    <name evidence="1" type="ORF">BT96DRAFT_845621</name>
</gene>
<proteinExistence type="predicted"/>
<keyword evidence="2" id="KW-1185">Reference proteome</keyword>
<accession>A0A6A4GA40</accession>
<dbReference type="EMBL" id="ML771765">
    <property type="protein sequence ID" value="KAE9382327.1"/>
    <property type="molecule type" value="Genomic_DNA"/>
</dbReference>
<feature type="non-terminal residue" evidence="1">
    <location>
        <position position="1"/>
    </location>
</feature>
<sequence length="49" mass="5618">RIPKAVRSKTIHEFSEKYHGDPLLAVTGSQKERLAGDGLEIDRTERKRK</sequence>
<dbReference type="OrthoDB" id="2392550at2759"/>
<organism evidence="1 2">
    <name type="scientific">Gymnopus androsaceus JB14</name>
    <dbReference type="NCBI Taxonomy" id="1447944"/>
    <lineage>
        <taxon>Eukaryota</taxon>
        <taxon>Fungi</taxon>
        <taxon>Dikarya</taxon>
        <taxon>Basidiomycota</taxon>
        <taxon>Agaricomycotina</taxon>
        <taxon>Agaricomycetes</taxon>
        <taxon>Agaricomycetidae</taxon>
        <taxon>Agaricales</taxon>
        <taxon>Marasmiineae</taxon>
        <taxon>Omphalotaceae</taxon>
        <taxon>Gymnopus</taxon>
    </lineage>
</organism>
<protein>
    <submittedName>
        <fullName evidence="1">Uncharacterized protein</fullName>
    </submittedName>
</protein>
<evidence type="ECO:0000313" key="1">
    <source>
        <dbReference type="EMBL" id="KAE9382327.1"/>
    </source>
</evidence>
<dbReference type="Proteomes" id="UP000799118">
    <property type="component" value="Unassembled WGS sequence"/>
</dbReference>
<name>A0A6A4GA40_9AGAR</name>